<dbReference type="Pfam" id="PF00093">
    <property type="entry name" value="VWC"/>
    <property type="match status" value="3"/>
</dbReference>
<feature type="domain" description="VWFC" evidence="6">
    <location>
        <begin position="241"/>
        <end position="301"/>
    </location>
</feature>
<evidence type="ECO:0000313" key="9">
    <source>
        <dbReference type="RefSeq" id="XP_028967062.1"/>
    </source>
</evidence>
<dbReference type="Pfam" id="PF01826">
    <property type="entry name" value="TIL"/>
    <property type="match status" value="1"/>
</dbReference>
<dbReference type="SMART" id="SM00216">
    <property type="entry name" value="VWD"/>
    <property type="match status" value="1"/>
</dbReference>
<feature type="domain" description="VWFC" evidence="6">
    <location>
        <begin position="104"/>
        <end position="165"/>
    </location>
</feature>
<dbReference type="InterPro" id="IPR001007">
    <property type="entry name" value="VWF_dom"/>
</dbReference>
<dbReference type="Proteomes" id="UP000694867">
    <property type="component" value="Unplaced"/>
</dbReference>
<dbReference type="Pfam" id="PF00094">
    <property type="entry name" value="VWD"/>
    <property type="match status" value="1"/>
</dbReference>
<evidence type="ECO:0000259" key="6">
    <source>
        <dbReference type="PROSITE" id="PS50184"/>
    </source>
</evidence>
<accession>A0AAJ7SFZ5</accession>
<feature type="domain" description="VWFC" evidence="6">
    <location>
        <begin position="162"/>
        <end position="233"/>
    </location>
</feature>
<keyword evidence="4" id="KW-0677">Repeat</keyword>
<proteinExistence type="predicted"/>
<evidence type="ECO:0000256" key="5">
    <source>
        <dbReference type="ARBA" id="ARBA00023157"/>
    </source>
</evidence>
<dbReference type="InterPro" id="IPR002919">
    <property type="entry name" value="TIL_dom"/>
</dbReference>
<name>A0AAJ7SFZ5_9ACAR</name>
<feature type="domain" description="VWFD" evidence="7">
    <location>
        <begin position="305"/>
        <end position="489"/>
    </location>
</feature>
<comment type="subcellular location">
    <subcellularLocation>
        <location evidence="1">Secreted</location>
    </subcellularLocation>
</comment>
<evidence type="ECO:0000256" key="4">
    <source>
        <dbReference type="ARBA" id="ARBA00022737"/>
    </source>
</evidence>
<dbReference type="Gene3D" id="6.20.200.20">
    <property type="match status" value="4"/>
</dbReference>
<dbReference type="InterPro" id="IPR052424">
    <property type="entry name" value="Kielin_Chordin-BMP_Reg"/>
</dbReference>
<keyword evidence="2" id="KW-0964">Secreted</keyword>
<dbReference type="GO" id="GO:0005576">
    <property type="term" value="C:extracellular region"/>
    <property type="evidence" value="ECO:0007669"/>
    <property type="project" value="UniProtKB-SubCell"/>
</dbReference>
<dbReference type="InterPro" id="IPR001846">
    <property type="entry name" value="VWF_type-D"/>
</dbReference>
<dbReference type="GeneID" id="100906990"/>
<dbReference type="SMART" id="SM00832">
    <property type="entry name" value="C8"/>
    <property type="match status" value="1"/>
</dbReference>
<dbReference type="InterPro" id="IPR036084">
    <property type="entry name" value="Ser_inhib-like_sf"/>
</dbReference>
<dbReference type="Gene3D" id="2.10.25.10">
    <property type="entry name" value="Laminin"/>
    <property type="match status" value="1"/>
</dbReference>
<evidence type="ECO:0000256" key="3">
    <source>
        <dbReference type="ARBA" id="ARBA00022729"/>
    </source>
</evidence>
<dbReference type="PROSITE" id="PS01208">
    <property type="entry name" value="VWFC_1"/>
    <property type="match status" value="1"/>
</dbReference>
<evidence type="ECO:0000256" key="2">
    <source>
        <dbReference type="ARBA" id="ARBA00022525"/>
    </source>
</evidence>
<dbReference type="PROSITE" id="PS51233">
    <property type="entry name" value="VWFD"/>
    <property type="match status" value="1"/>
</dbReference>
<dbReference type="CDD" id="cd19941">
    <property type="entry name" value="TIL"/>
    <property type="match status" value="1"/>
</dbReference>
<dbReference type="SUPFAM" id="SSF57567">
    <property type="entry name" value="Serine protease inhibitors"/>
    <property type="match status" value="1"/>
</dbReference>
<keyword evidence="8" id="KW-1185">Reference proteome</keyword>
<sequence>MYCSQGSSRTLRGKVVCQRALCEVPNNCFLLQEKLGKKSCCLSCRDCVLNGTTHTSSSTWTDPRDSCLRFSCQSGIITKFREECHTPCENPIPPRPGQCCPSCQGCSLDGHEYAEGTNFTAPTDPCLSCSCKNGTITCSREACNVLPCPSAKQVFSPKSCCPVCKGTKIVARSRGECIIGAEAFYDGSFPLDQCTTCSCANGTSLCHRTVCPKLQCPSEHQVSSPQSCCLRCRSAHQEKKAECLFLKTTYMNGTSWKKDRCTNCLCHEGQVECQETRCERLKCPAGQKEFNPPNECCPKCIESDGLCSVFGDPHYRTFDGVFYRFQGRCRYTLVTDECQKNSTARNSGRGFSVQVFNDPRGPSQHSARTRALLIKVDDKLKIRLGQMMKVKILSKRIKLPHVLFGDAVIYPENHNVVVKLPKKGITVVWNGDSSVDVSASLNLKGSLCGLCGNYNDNQGDEYTTKQGVIETDVNTFGNSWKVGHSQNCLQSANRTGCMTKQNRKRNYTVCNKLKGDLFKPCHKYVNPTPYIKSCLVDMCRCEENGRCFCDEFGAYVRHCKRYGVEINNWLAEESCGSHWCPTGALWTSCGGVCRKTCKNYKTAQCSKKCIPGCECQNGAVWLDNRCVHTHQCPRV</sequence>
<protein>
    <submittedName>
        <fullName evidence="9">Kielin/chordin-like protein</fullName>
    </submittedName>
</protein>
<reference evidence="9" key="1">
    <citation type="submission" date="2025-08" db="UniProtKB">
        <authorList>
            <consortium name="RefSeq"/>
        </authorList>
    </citation>
    <scope>IDENTIFICATION</scope>
</reference>
<dbReference type="PANTHER" id="PTHR46698:SF4">
    <property type="entry name" value="CROSSVEINLESS 2"/>
    <property type="match status" value="1"/>
</dbReference>
<organism evidence="8 9">
    <name type="scientific">Galendromus occidentalis</name>
    <name type="common">western predatory mite</name>
    <dbReference type="NCBI Taxonomy" id="34638"/>
    <lineage>
        <taxon>Eukaryota</taxon>
        <taxon>Metazoa</taxon>
        <taxon>Ecdysozoa</taxon>
        <taxon>Arthropoda</taxon>
        <taxon>Chelicerata</taxon>
        <taxon>Arachnida</taxon>
        <taxon>Acari</taxon>
        <taxon>Parasitiformes</taxon>
        <taxon>Mesostigmata</taxon>
        <taxon>Gamasina</taxon>
        <taxon>Phytoseioidea</taxon>
        <taxon>Phytoseiidae</taxon>
        <taxon>Typhlodrominae</taxon>
        <taxon>Galendromus</taxon>
    </lineage>
</organism>
<keyword evidence="5" id="KW-1015">Disulfide bond</keyword>
<dbReference type="PANTHER" id="PTHR46698">
    <property type="entry name" value="CROSSVEINLESS 2"/>
    <property type="match status" value="1"/>
</dbReference>
<dbReference type="PROSITE" id="PS50184">
    <property type="entry name" value="VWFC_2"/>
    <property type="match status" value="3"/>
</dbReference>
<dbReference type="SUPFAM" id="SSF57603">
    <property type="entry name" value="FnI-like domain"/>
    <property type="match status" value="4"/>
</dbReference>
<evidence type="ECO:0000256" key="1">
    <source>
        <dbReference type="ARBA" id="ARBA00004613"/>
    </source>
</evidence>
<dbReference type="KEGG" id="goe:100906990"/>
<dbReference type="SMART" id="SM00214">
    <property type="entry name" value="VWC"/>
    <property type="match status" value="4"/>
</dbReference>
<dbReference type="RefSeq" id="XP_028967062.1">
    <property type="nucleotide sequence ID" value="XM_029111229.1"/>
</dbReference>
<gene>
    <name evidence="9" type="primary">LOC100906990</name>
</gene>
<evidence type="ECO:0000259" key="7">
    <source>
        <dbReference type="PROSITE" id="PS51233"/>
    </source>
</evidence>
<keyword evidence="3" id="KW-0732">Signal</keyword>
<evidence type="ECO:0000313" key="8">
    <source>
        <dbReference type="Proteomes" id="UP000694867"/>
    </source>
</evidence>
<dbReference type="AlphaFoldDB" id="A0AAJ7SFZ5"/>
<dbReference type="InterPro" id="IPR014853">
    <property type="entry name" value="VWF/SSPO/ZAN-like_Cys-rich_dom"/>
</dbReference>
<dbReference type="Pfam" id="PF08742">
    <property type="entry name" value="C8"/>
    <property type="match status" value="1"/>
</dbReference>